<dbReference type="AlphaFoldDB" id="A0A7R9QWB0"/>
<dbReference type="OrthoDB" id="5984158at2759"/>
<reference evidence="2" key="1">
    <citation type="submission" date="2020-11" db="EMBL/GenBank/DDBJ databases">
        <authorList>
            <person name="Tran Van P."/>
        </authorList>
    </citation>
    <scope>NUCLEOTIDE SEQUENCE</scope>
</reference>
<accession>A0A7R9QWB0</accession>
<dbReference type="CDD" id="cd00063">
    <property type="entry name" value="FN3"/>
    <property type="match status" value="1"/>
</dbReference>
<evidence type="ECO:0000313" key="2">
    <source>
        <dbReference type="EMBL" id="CAD7660856.1"/>
    </source>
</evidence>
<name>A0A7R9QWB0_9ACAR</name>
<gene>
    <name evidence="2" type="ORF">ONB1V03_LOCUS17419</name>
</gene>
<dbReference type="SMART" id="SM00060">
    <property type="entry name" value="FN3"/>
    <property type="match status" value="1"/>
</dbReference>
<proteinExistence type="predicted"/>
<feature type="domain" description="Fibronectin type-III" evidence="1">
    <location>
        <begin position="232"/>
        <end position="336"/>
    </location>
</feature>
<dbReference type="Proteomes" id="UP000728032">
    <property type="component" value="Unassembled WGS sequence"/>
</dbReference>
<dbReference type="SUPFAM" id="SSF49265">
    <property type="entry name" value="Fibronectin type III"/>
    <property type="match status" value="1"/>
</dbReference>
<dbReference type="EMBL" id="OC936350">
    <property type="protein sequence ID" value="CAD7660856.1"/>
    <property type="molecule type" value="Genomic_DNA"/>
</dbReference>
<dbReference type="EMBL" id="CAJPVJ010021525">
    <property type="protein sequence ID" value="CAG2177992.1"/>
    <property type="molecule type" value="Genomic_DNA"/>
</dbReference>
<dbReference type="Pfam" id="PF00041">
    <property type="entry name" value="fn3"/>
    <property type="match status" value="1"/>
</dbReference>
<dbReference type="InterPro" id="IPR013783">
    <property type="entry name" value="Ig-like_fold"/>
</dbReference>
<dbReference type="Gene3D" id="2.60.40.10">
    <property type="entry name" value="Immunoglobulins"/>
    <property type="match status" value="1"/>
</dbReference>
<evidence type="ECO:0000313" key="3">
    <source>
        <dbReference type="Proteomes" id="UP000728032"/>
    </source>
</evidence>
<dbReference type="InterPro" id="IPR003961">
    <property type="entry name" value="FN3_dom"/>
</dbReference>
<dbReference type="InterPro" id="IPR036116">
    <property type="entry name" value="FN3_sf"/>
</dbReference>
<dbReference type="PRINTS" id="PR00014">
    <property type="entry name" value="FNTYPEIII"/>
</dbReference>
<protein>
    <recommendedName>
        <fullName evidence="1">Fibronectin type-III domain-containing protein</fullName>
    </recommendedName>
</protein>
<dbReference type="PROSITE" id="PS50853">
    <property type="entry name" value="FN3"/>
    <property type="match status" value="1"/>
</dbReference>
<organism evidence="2">
    <name type="scientific">Oppiella nova</name>
    <dbReference type="NCBI Taxonomy" id="334625"/>
    <lineage>
        <taxon>Eukaryota</taxon>
        <taxon>Metazoa</taxon>
        <taxon>Ecdysozoa</taxon>
        <taxon>Arthropoda</taxon>
        <taxon>Chelicerata</taxon>
        <taxon>Arachnida</taxon>
        <taxon>Acari</taxon>
        <taxon>Acariformes</taxon>
        <taxon>Sarcoptiformes</taxon>
        <taxon>Oribatida</taxon>
        <taxon>Brachypylina</taxon>
        <taxon>Oppioidea</taxon>
        <taxon>Oppiidae</taxon>
        <taxon>Oppiella</taxon>
    </lineage>
</organism>
<evidence type="ECO:0000259" key="1">
    <source>
        <dbReference type="PROSITE" id="PS50853"/>
    </source>
</evidence>
<sequence>MVDKLCISRYARDYRTIAKAMFKHSDEHKLVTNSHLPGLRSRPVSPKELLLDLNTNSTQGLPTNSTDGYFQLHVTEIYEFPNETYVERQSCNSGRNILQLNDSTVCSLRSPDLRKGQRLIFYYMGRPVESEDDFLNKKIMPFTHFKFNNNHDYNNDNTTGGVKFELPIYQYISYKEAKAPLNATSLFATTFRHYTQYYIVLEICTHHKGVLTCKPVDHIKTKTLPSPTADYIYDNAMYETVNGTNATINWSEPLEPNGAVISYDIQYFKSTEFTDKAKAEYGDKICLNQWQYLLNSNSFTMTGLDPGTNYSYRVRANSIHGTGNWTTIHTFTVPGENWTTINYIINFARFIKHGII</sequence>
<keyword evidence="3" id="KW-1185">Reference proteome</keyword>